<evidence type="ECO:0000313" key="2">
    <source>
        <dbReference type="EMBL" id="MBB2147983.1"/>
    </source>
</evidence>
<organism evidence="2 3">
    <name type="scientific">Pedobacter gandavensis</name>
    <dbReference type="NCBI Taxonomy" id="2679963"/>
    <lineage>
        <taxon>Bacteria</taxon>
        <taxon>Pseudomonadati</taxon>
        <taxon>Bacteroidota</taxon>
        <taxon>Sphingobacteriia</taxon>
        <taxon>Sphingobacteriales</taxon>
        <taxon>Sphingobacteriaceae</taxon>
        <taxon>Pedobacter</taxon>
    </lineage>
</organism>
<reference evidence="2 3" key="1">
    <citation type="submission" date="2019-11" db="EMBL/GenBank/DDBJ databases">
        <title>Description of Pedobacter sp. LMG 31462T.</title>
        <authorList>
            <person name="Carlier A."/>
            <person name="Qi S."/>
            <person name="Vandamme P."/>
        </authorList>
    </citation>
    <scope>NUCLEOTIDE SEQUENCE [LARGE SCALE GENOMIC DNA]</scope>
    <source>
        <strain evidence="2 3">LMG 31462</strain>
    </source>
</reference>
<sequence length="186" mass="21340">MEFILKAASTPQEFEQILDLQRQNLYTLLSKEDQEKQGFVFAEHTMELLQTLALDLPQIVAVHDEKVVGYNLAMTASMKEVLPSITPMFNAFETCIFNNKPLTDYQYIVGGQVCVDKDFRGHGLLSRLYSETKNQVSIAYEACVTEISTRNIRSLKVHQRLGFEVIGTYHDGVEQWNIVAWDFKRV</sequence>
<dbReference type="InterPro" id="IPR013653">
    <property type="entry name" value="GCN5-like_dom"/>
</dbReference>
<dbReference type="SUPFAM" id="SSF55729">
    <property type="entry name" value="Acyl-CoA N-acyltransferases (Nat)"/>
    <property type="match status" value="1"/>
</dbReference>
<dbReference type="InterPro" id="IPR016181">
    <property type="entry name" value="Acyl_CoA_acyltransferase"/>
</dbReference>
<dbReference type="Pfam" id="PF08445">
    <property type="entry name" value="FR47"/>
    <property type="match status" value="1"/>
</dbReference>
<dbReference type="RefSeq" id="WP_182953472.1">
    <property type="nucleotide sequence ID" value="NZ_WNXC01000001.1"/>
</dbReference>
<protein>
    <submittedName>
        <fullName evidence="2">GNAT family N-acetyltransferase</fullName>
    </submittedName>
</protein>
<feature type="domain" description="GCN5-related N-acetyltransferase Rv2170-like" evidence="1">
    <location>
        <begin position="111"/>
        <end position="166"/>
    </location>
</feature>
<gene>
    <name evidence="2" type="ORF">GM920_03560</name>
</gene>
<keyword evidence="3" id="KW-1185">Reference proteome</keyword>
<dbReference type="Gene3D" id="3.40.630.30">
    <property type="match status" value="1"/>
</dbReference>
<dbReference type="EMBL" id="WNXC01000001">
    <property type="protein sequence ID" value="MBB2147983.1"/>
    <property type="molecule type" value="Genomic_DNA"/>
</dbReference>
<evidence type="ECO:0000313" key="3">
    <source>
        <dbReference type="Proteomes" id="UP000636110"/>
    </source>
</evidence>
<evidence type="ECO:0000259" key="1">
    <source>
        <dbReference type="Pfam" id="PF08445"/>
    </source>
</evidence>
<dbReference type="Proteomes" id="UP000636110">
    <property type="component" value="Unassembled WGS sequence"/>
</dbReference>
<name>A0ABR6ERU1_9SPHI</name>
<accession>A0ABR6ERU1</accession>
<comment type="caution">
    <text evidence="2">The sequence shown here is derived from an EMBL/GenBank/DDBJ whole genome shotgun (WGS) entry which is preliminary data.</text>
</comment>
<proteinExistence type="predicted"/>